<sequence>MTNEEIWECMQRDLDGDLSEQEQQVLYTLIQKDADLQLMYNRLKTVSQKLEQLPPVVPSFSIVDSILPQLESAAAKPVAVKSATIEESLPTLEVKRKSSSLSESKKWKRMKVWLAGLGSTAVAACLLIGMLFTGGDGKHPEPDPLSQGTDSAPAPVVEDKTVVYGPEAPTPSTNPSPSNKKEVGKKSEETPPKKKTSKPPAQTDQKPPVKPPAQNTTPPASKPAVAPKPVVTEDKPPSFPIGLEEKTDEDDNKHAPDKADRDEDEEKDSKQDKKKEQENQQENDE</sequence>
<evidence type="ECO:0000256" key="2">
    <source>
        <dbReference type="SAM" id="Phobius"/>
    </source>
</evidence>
<keyword evidence="2" id="KW-0812">Transmembrane</keyword>
<evidence type="ECO:0000256" key="1">
    <source>
        <dbReference type="SAM" id="MobiDB-lite"/>
    </source>
</evidence>
<feature type="compositionally biased region" description="Low complexity" evidence="1">
    <location>
        <begin position="216"/>
        <end position="230"/>
    </location>
</feature>
<reference evidence="3 6" key="2">
    <citation type="submission" date="2019-06" db="EMBL/GenBank/DDBJ databases">
        <title>Whole genome shotgun sequence of Brevibacillus agri NBRC 15538.</title>
        <authorList>
            <person name="Hosoyama A."/>
            <person name="Uohara A."/>
            <person name="Ohji S."/>
            <person name="Ichikawa N."/>
        </authorList>
    </citation>
    <scope>NUCLEOTIDE SEQUENCE [LARGE SCALE GENOMIC DNA]</scope>
    <source>
        <strain evidence="3 6">NBRC 15538</strain>
    </source>
</reference>
<feature type="region of interest" description="Disordered" evidence="1">
    <location>
        <begin position="164"/>
        <end position="285"/>
    </location>
</feature>
<proteinExistence type="predicted"/>
<dbReference type="EMBL" id="RHHN01000025">
    <property type="protein sequence ID" value="RNB57196.1"/>
    <property type="molecule type" value="Genomic_DNA"/>
</dbReference>
<dbReference type="RefSeq" id="WP_005833155.1">
    <property type="nucleotide sequence ID" value="NZ_BJOD01000018.1"/>
</dbReference>
<dbReference type="GeneID" id="82812377"/>
<dbReference type="OrthoDB" id="2381690at2"/>
<evidence type="ECO:0000313" key="3">
    <source>
        <dbReference type="EMBL" id="GED26051.1"/>
    </source>
</evidence>
<keyword evidence="6" id="KW-1185">Reference proteome</keyword>
<evidence type="ECO:0000313" key="5">
    <source>
        <dbReference type="Proteomes" id="UP000276178"/>
    </source>
</evidence>
<organism evidence="4 5">
    <name type="scientific">Brevibacillus agri</name>
    <dbReference type="NCBI Taxonomy" id="51101"/>
    <lineage>
        <taxon>Bacteria</taxon>
        <taxon>Bacillati</taxon>
        <taxon>Bacillota</taxon>
        <taxon>Bacilli</taxon>
        <taxon>Bacillales</taxon>
        <taxon>Paenibacillaceae</taxon>
        <taxon>Brevibacillus</taxon>
    </lineage>
</organism>
<accession>A0A3M8B166</accession>
<protein>
    <submittedName>
        <fullName evidence="4">Uncharacterized protein</fullName>
    </submittedName>
</protein>
<gene>
    <name evidence="3" type="ORF">BAG01nite_21530</name>
    <name evidence="4" type="ORF">EB820_07900</name>
</gene>
<feature type="transmembrane region" description="Helical" evidence="2">
    <location>
        <begin position="112"/>
        <end position="132"/>
    </location>
</feature>
<evidence type="ECO:0000313" key="4">
    <source>
        <dbReference type="EMBL" id="RNB57196.1"/>
    </source>
</evidence>
<name>A0A3M8B166_9BACL</name>
<dbReference type="Proteomes" id="UP000276178">
    <property type="component" value="Unassembled WGS sequence"/>
</dbReference>
<dbReference type="EMBL" id="BJOD01000018">
    <property type="protein sequence ID" value="GED26051.1"/>
    <property type="molecule type" value="Genomic_DNA"/>
</dbReference>
<feature type="compositionally biased region" description="Basic and acidic residues" evidence="1">
    <location>
        <begin position="179"/>
        <end position="192"/>
    </location>
</feature>
<dbReference type="Proteomes" id="UP000317180">
    <property type="component" value="Unassembled WGS sequence"/>
</dbReference>
<reference evidence="4 5" key="1">
    <citation type="submission" date="2018-10" db="EMBL/GenBank/DDBJ databases">
        <title>Phylogenomics of Brevibacillus.</title>
        <authorList>
            <person name="Dunlap C."/>
        </authorList>
    </citation>
    <scope>NUCLEOTIDE SEQUENCE [LARGE SCALE GENOMIC DNA]</scope>
    <source>
        <strain evidence="4 5">NRRL NRS 1219</strain>
    </source>
</reference>
<evidence type="ECO:0000313" key="6">
    <source>
        <dbReference type="Proteomes" id="UP000317180"/>
    </source>
</evidence>
<dbReference type="AlphaFoldDB" id="A0A3M8B166"/>
<feature type="compositionally biased region" description="Basic and acidic residues" evidence="1">
    <location>
        <begin position="251"/>
        <end position="278"/>
    </location>
</feature>
<keyword evidence="2" id="KW-1133">Transmembrane helix</keyword>
<comment type="caution">
    <text evidence="4">The sequence shown here is derived from an EMBL/GenBank/DDBJ whole genome shotgun (WGS) entry which is preliminary data.</text>
</comment>
<keyword evidence="2" id="KW-0472">Membrane</keyword>